<dbReference type="AlphaFoldDB" id="A0A0H3A6F9"/>
<name>A0A0H3A6F9_NITV4</name>
<dbReference type="Pfam" id="PF07732">
    <property type="entry name" value="Cu-oxidase_3"/>
    <property type="match status" value="1"/>
</dbReference>
<dbReference type="Proteomes" id="UP000009173">
    <property type="component" value="Chromosome"/>
</dbReference>
<dbReference type="RefSeq" id="WP_011791715.1">
    <property type="nucleotide sequence ID" value="NC_008751.1"/>
</dbReference>
<organism evidence="4 5">
    <name type="scientific">Nitratidesulfovibrio vulgaris (strain DP4)</name>
    <name type="common">Desulfovibrio vulgaris</name>
    <dbReference type="NCBI Taxonomy" id="391774"/>
    <lineage>
        <taxon>Bacteria</taxon>
        <taxon>Pseudomonadati</taxon>
        <taxon>Thermodesulfobacteriota</taxon>
        <taxon>Desulfovibrionia</taxon>
        <taxon>Desulfovibrionales</taxon>
        <taxon>Desulfovibrionaceae</taxon>
        <taxon>Nitratidesulfovibrio</taxon>
    </lineage>
</organism>
<protein>
    <submittedName>
        <fullName evidence="4">Twin-arginine translocation pathway signal sequence domain protein</fullName>
    </submittedName>
</protein>
<keyword evidence="1" id="KW-0408">Iron</keyword>
<evidence type="ECO:0000259" key="2">
    <source>
        <dbReference type="Pfam" id="PF07731"/>
    </source>
</evidence>
<keyword evidence="1" id="KW-0411">Iron-sulfur</keyword>
<dbReference type="Pfam" id="PF07731">
    <property type="entry name" value="Cu-oxidase_2"/>
    <property type="match status" value="1"/>
</dbReference>
<proteinExistence type="predicted"/>
<gene>
    <name evidence="4" type="ordered locus">Dvul_0595</name>
</gene>
<accession>A0A0H3A6F9</accession>
<dbReference type="PANTHER" id="PTHR48267">
    <property type="entry name" value="CUPREDOXIN SUPERFAMILY PROTEIN"/>
    <property type="match status" value="1"/>
</dbReference>
<dbReference type="SUPFAM" id="SSF49503">
    <property type="entry name" value="Cupredoxins"/>
    <property type="match status" value="3"/>
</dbReference>
<dbReference type="PROSITE" id="PS51318">
    <property type="entry name" value="TAT"/>
    <property type="match status" value="1"/>
</dbReference>
<feature type="domain" description="Plastocyanin-like" evidence="2">
    <location>
        <begin position="404"/>
        <end position="484"/>
    </location>
</feature>
<feature type="domain" description="Plastocyanin-like" evidence="3">
    <location>
        <begin position="105"/>
        <end position="193"/>
    </location>
</feature>
<evidence type="ECO:0000313" key="4">
    <source>
        <dbReference type="EMBL" id="ABM27618.1"/>
    </source>
</evidence>
<dbReference type="HOGENOM" id="CLU_009100_2_1_7"/>
<dbReference type="Gene3D" id="2.60.40.420">
    <property type="entry name" value="Cupredoxins - blue copper proteins"/>
    <property type="match status" value="3"/>
</dbReference>
<sequence precursor="true">MPPRILHRRDILRYGLAGLLSLATHPLAWAVASERLPVTGFGARTFDTPVPLHGTPDGPALLEACQPLAVSIGPGAPGGNAAPFAFTMARNTAAALEESSHPGSPLLRLQSGCTFRARVSNKLTTPCTPFWRGLLADWQTPLPASPLESGAEHTYAATVRNRAGTLLYQALTPGMAAPQVQLGLCGLMLVEDATERLFARQYDLHLGTTDLPLLIHDCTLDGLGAYATTQAAFGNALLVNGVIGGVIDVPAAFVRLRLANGCASRILDVALQHAGKDLPVTLIGTDCGLLPFTERVEGSFLGPGERVEYLADLRDIPAGTDIYLVSRAFPSSYFPGRTAIPPEGTPFALLRLRVGAPTASRITTPAPMRLAEPLAPLPALGGPARRVSIVWPHGLHAIDGQAWTDTPLQLPHRQRETWEFSNAADGVPYPLYCGGLAFRVLTRRSGPPAVQARATHPEGRHPADEGLKDTVIIWPGETVRISLDFSARRAPAAIPLVFGAARLDAFDAGQRRTIVLPPLTR</sequence>
<dbReference type="KEGG" id="dvl:Dvul_0595"/>
<evidence type="ECO:0000259" key="3">
    <source>
        <dbReference type="Pfam" id="PF07732"/>
    </source>
</evidence>
<dbReference type="GO" id="GO:0016491">
    <property type="term" value="F:oxidoreductase activity"/>
    <property type="evidence" value="ECO:0007669"/>
    <property type="project" value="InterPro"/>
</dbReference>
<dbReference type="InterPro" id="IPR008972">
    <property type="entry name" value="Cupredoxin"/>
</dbReference>
<dbReference type="GO" id="GO:0005507">
    <property type="term" value="F:copper ion binding"/>
    <property type="evidence" value="ECO:0007669"/>
    <property type="project" value="InterPro"/>
</dbReference>
<dbReference type="GO" id="GO:0051536">
    <property type="term" value="F:iron-sulfur cluster binding"/>
    <property type="evidence" value="ECO:0007669"/>
    <property type="project" value="UniProtKB-KW"/>
</dbReference>
<dbReference type="InterPro" id="IPR011707">
    <property type="entry name" value="Cu-oxidase-like_N"/>
</dbReference>
<reference evidence="5" key="1">
    <citation type="journal article" date="2009" name="Environ. Microbiol.">
        <title>Contribution of mobile genetic elements to Desulfovibrio vulgaris genome plasticity.</title>
        <authorList>
            <person name="Walker C.B."/>
            <person name="Stolyar S."/>
            <person name="Chivian D."/>
            <person name="Pinel N."/>
            <person name="Gabster J.A."/>
            <person name="Dehal P.S."/>
            <person name="He Z."/>
            <person name="Yang Z.K."/>
            <person name="Yen H.C."/>
            <person name="Zhou J."/>
            <person name="Wall J.D."/>
            <person name="Hazen T.C."/>
            <person name="Arkin A.P."/>
            <person name="Stahl D.A."/>
        </authorList>
    </citation>
    <scope>NUCLEOTIDE SEQUENCE [LARGE SCALE GENOMIC DNA]</scope>
    <source>
        <strain evidence="5">DP4</strain>
    </source>
</reference>
<evidence type="ECO:0000256" key="1">
    <source>
        <dbReference type="ARBA" id="ARBA00023014"/>
    </source>
</evidence>
<dbReference type="InterPro" id="IPR011706">
    <property type="entry name" value="Cu-oxidase_C"/>
</dbReference>
<evidence type="ECO:0000313" key="5">
    <source>
        <dbReference type="Proteomes" id="UP000009173"/>
    </source>
</evidence>
<keyword evidence="1" id="KW-0479">Metal-binding</keyword>
<dbReference type="InterPro" id="IPR045087">
    <property type="entry name" value="Cu-oxidase_fam"/>
</dbReference>
<dbReference type="InterPro" id="IPR006311">
    <property type="entry name" value="TAT_signal"/>
</dbReference>
<dbReference type="EMBL" id="CP000527">
    <property type="protein sequence ID" value="ABM27618.1"/>
    <property type="molecule type" value="Genomic_DNA"/>
</dbReference>
<dbReference type="PANTHER" id="PTHR48267:SF1">
    <property type="entry name" value="BILIRUBIN OXIDASE"/>
    <property type="match status" value="1"/>
</dbReference>